<dbReference type="PROSITE" id="PS51276">
    <property type="entry name" value="PEPTIDASE_C56_PFPI"/>
    <property type="match status" value="1"/>
</dbReference>
<keyword evidence="4" id="KW-1185">Reference proteome</keyword>
<accession>A0A254T810</accession>
<dbReference type="PANTHER" id="PTHR42733:SF12">
    <property type="entry name" value="PROTEINASE"/>
    <property type="match status" value="1"/>
</dbReference>
<dbReference type="InterPro" id="IPR029062">
    <property type="entry name" value="Class_I_gatase-like"/>
</dbReference>
<dbReference type="CDD" id="cd03134">
    <property type="entry name" value="GATase1_PfpI_like"/>
    <property type="match status" value="1"/>
</dbReference>
<dbReference type="Pfam" id="PF01965">
    <property type="entry name" value="DJ-1_PfpI"/>
    <property type="match status" value="1"/>
</dbReference>
<gene>
    <name evidence="3" type="ORF">AYR66_04255</name>
</gene>
<dbReference type="SUPFAM" id="SSF52317">
    <property type="entry name" value="Class I glutamine amidotransferase-like"/>
    <property type="match status" value="1"/>
</dbReference>
<protein>
    <submittedName>
        <fullName evidence="3">Glutamine amidotransferase</fullName>
    </submittedName>
</protein>
<dbReference type="GO" id="GO:0016740">
    <property type="term" value="F:transferase activity"/>
    <property type="evidence" value="ECO:0007669"/>
    <property type="project" value="UniProtKB-KW"/>
</dbReference>
<evidence type="ECO:0000259" key="2">
    <source>
        <dbReference type="Pfam" id="PF01965"/>
    </source>
</evidence>
<dbReference type="PANTHER" id="PTHR42733">
    <property type="entry name" value="DJ-1 PROTEIN"/>
    <property type="match status" value="1"/>
</dbReference>
<sequence length="199" mass="21379">MDNQTLPGLHVAVLLTDGFEQVEFTEPRSALEQNGAIVKIISGARGKVKGVHHGAPGDDFNVDATFDEADPMDFDAVLLPGGKENGDRIRGVSAAQDFVRHMDEEGKPIAAICHGSWLLASAGLAQGRTLTSWPSIQDDLRSAGANWVDEEVVVDRNLVTSRKPEDIPAFNEKMVEAFSWRMNANPGTQAERASAGPSS</sequence>
<keyword evidence="3" id="KW-0808">Transferase</keyword>
<dbReference type="NCBIfam" id="TIGR01382">
    <property type="entry name" value="PfpI"/>
    <property type="match status" value="1"/>
</dbReference>
<dbReference type="InterPro" id="IPR002818">
    <property type="entry name" value="DJ-1/PfpI"/>
</dbReference>
<dbReference type="EMBL" id="LSTO01000002">
    <property type="protein sequence ID" value="OWW18779.1"/>
    <property type="molecule type" value="Genomic_DNA"/>
</dbReference>
<evidence type="ECO:0000256" key="1">
    <source>
        <dbReference type="ARBA" id="ARBA00008542"/>
    </source>
</evidence>
<name>A0A254T810_9BURK</name>
<evidence type="ECO:0000313" key="3">
    <source>
        <dbReference type="EMBL" id="OWW18779.1"/>
    </source>
</evidence>
<comment type="caution">
    <text evidence="3">The sequence shown here is derived from an EMBL/GenBank/DDBJ whole genome shotgun (WGS) entry which is preliminary data.</text>
</comment>
<evidence type="ECO:0000313" key="4">
    <source>
        <dbReference type="Proteomes" id="UP000197535"/>
    </source>
</evidence>
<keyword evidence="3" id="KW-0315">Glutamine amidotransferase</keyword>
<dbReference type="InterPro" id="IPR006286">
    <property type="entry name" value="C56_PfpI-like"/>
</dbReference>
<organism evidence="3 4">
    <name type="scientific">Noviherbaspirillum denitrificans</name>
    <dbReference type="NCBI Taxonomy" id="1968433"/>
    <lineage>
        <taxon>Bacteria</taxon>
        <taxon>Pseudomonadati</taxon>
        <taxon>Pseudomonadota</taxon>
        <taxon>Betaproteobacteria</taxon>
        <taxon>Burkholderiales</taxon>
        <taxon>Oxalobacteraceae</taxon>
        <taxon>Noviherbaspirillum</taxon>
    </lineage>
</organism>
<dbReference type="Proteomes" id="UP000197535">
    <property type="component" value="Unassembled WGS sequence"/>
</dbReference>
<reference evidence="3 4" key="1">
    <citation type="submission" date="2016-02" db="EMBL/GenBank/DDBJ databases">
        <authorList>
            <person name="Wen L."/>
            <person name="He K."/>
            <person name="Yang H."/>
        </authorList>
    </citation>
    <scope>NUCLEOTIDE SEQUENCE [LARGE SCALE GENOMIC DNA]</scope>
    <source>
        <strain evidence="3 4">TSA40</strain>
    </source>
</reference>
<proteinExistence type="inferred from homology"/>
<dbReference type="Gene3D" id="3.40.50.880">
    <property type="match status" value="1"/>
</dbReference>
<dbReference type="AlphaFoldDB" id="A0A254T810"/>
<feature type="domain" description="DJ-1/PfpI" evidence="2">
    <location>
        <begin position="11"/>
        <end position="176"/>
    </location>
</feature>
<dbReference type="RefSeq" id="WP_088710178.1">
    <property type="nucleotide sequence ID" value="NZ_LSTO01000002.1"/>
</dbReference>
<comment type="similarity">
    <text evidence="1">Belongs to the peptidase C56 family.</text>
</comment>
<dbReference type="OrthoDB" id="9792284at2"/>